<sequence length="4194" mass="469998">MASRIITGSSILAASRSALRASKTIPAASIRLLSTYDKHKDTLEALGIHKQNKGVFDGEWKGSGSVMHSVNPVNNEVIAEVTTGSVQDMDTALDRVVEAQKIWREANSKYKQYTIPQRGQVLLAMRNALAANLHPLGKLVALEMGKILPEGVGEVQEYVDVLDYALGLSRSMSGSFIPSERPGHAMIETWNPLGVTGVISAFNFPVAVYGWNQAIALVTGNGVLWKPSPTTPLCALAITKLLEKVLREQNLPTSLCSLVTGGSDVGNKLVTDKRANLISFTGSTAVGRKVGVAVQERFGKHILELGGNNAIIVTEDADIELASRAILFAAVGTAGQRCTTTRRLMVHESVYDTLVGKLQEAYKQVKVGDPLDQGVLCGPLHTKSAVEAYEKALKDIKAQGGEILCGGEVIKTGELAKGNFVMPTLTKVSPDMDVIKNEVFVPILHTMKFKTFDEAIHMNNNVAQGLSSSVFTSDPAKIFKWIGPAGSDCGIINVNIPTNGAEIGGAFGGEKETGGGRESGSDSWKQYCRRGTCTINYSAHVLTTLRYLLFCLVGVADGAKVQLTQSPQNAIPQINQCTHFTTSTDIDNTTTQSRAHSTEDSKEKPEESEISGTVVSHAKQEPIVVPKFAEARVALVVTKNSDLFTRNDPTQWLLRHMFQPLGVQEYDSVDVLYLSSSRRPMWQAARPPQQQITPTTPVQPSSGLWHPPHDYGSQTSPQVRSPTPTNAGDILSKPPTKVTKRYLVTPQTNVLAISREYRFVFMIDLSSSLATVDGLTGRLLIEDAFETLTKCLSGLVKPYGFDNPYKAVGALIEPVIHITVLAECSQFASNLNVIPILEEYPTLRVLLQNVILNSQNSSKVLEKLKEGIDAFQNDLIAFRKSLLKRREKMGYALDVRGEREEEREEGSGGGEYDEGRPLNANGRSDIQQSGSERKKPSLRGRRTRSSSRVSLRGVSSKPPIRISTKHMRSVSTNTVKPPPSPLPNVTSKHQFQKQQAQEVWGVGKTGGNLSYLLHAGLFALGLQPPTARAGFVLISDGVIKSNIQDEAIIRQLRRDDVNCSVIQLGGSRGFSPGCTFGLVADNEILRFLATATFGHFMYAEECLDANEAVGEKDGGQWDSYIQPPNMYHRMLLIRDICLGLQRKDSKILSGEDKNDDRHRLNFPWDPSSLPVPIENNLLKYQEYSLPSDFSHIIAARVRQGFGLQSLTVEDHSTKTGEFPLRKERIQLVLFMQWQPNITVEYRIRASWYPAYIAQVESTGLTGGGGLGVLHGGIFARSKAPKAEIFIRAYGVFAHTLQNWDALQRRAQMMGLVLGEDRVGDYAATPLSSKVYKLKKFLSEVYRVDEVLKSIIGHNARYLAGSKPVSDDEGEMPVSKKEQNQKVFDGYVEAFKDFWNHVNGLDIRTLMFSCYDTACIDILIAHLRPFSSLKFAMSYEEYIDRFEENIRHTAAQIKDYLEQHWMTFTSDDDEVFIKILQKTKKNPFQAGDDHLELASYDWHRNQGENMHFTNLQQVVSFVELRLRRENGNALSARLMFFNADVYARRRIVRDLKEALGKIRNDVHAWRYFTHSIDKLDALLPKPDGRYLKICKRPLSNLLMRDPRHLNSDDRIPQYLSKFSPLFSQRQVAHKPWFIARPTWLTAEFIVPNYLRHITWKWQIEQVNANVQKDSDVWKVSERAFQFICQRRLDQKFDLISSQNHTAHFYAEFESNAGSGTSSMQYFISKDPNTGVITTELWIEPTHFIHTDNYELLINSPVFISDKSIISRLVTFDKAHSVGRTRTKEHIDANQSDKTNDNSAGTYSERTLNVADLFDMTTVLQHGIFLIASFPCPHFSSTVSINLNENESLGSGHATPDGTMSPKPSIGNTDVHKSLTPTRSARPIIRTSPSASPKLENGLGSMYSHIASNGDGSSETKPRIGQLLEDYKQAVVDLSPNRQDYALLHYFIEQALAHITDGEVVMKNHCASDDFWRKLTMAMFSTGEQSIRNTALQHVHDVRQLRCFIKVFDAKSFIVILYPMLSTTIEGMKKQRRTSRQYPEGDITVNGFLKLLDSSSMDGVLETWDIRSLGVVMFECRRLQALSDGFMSSIRQGSKSNISEEIAKGNISIKPLPFLIEENDGLGSTLRPQMFEGRFHNNLDSMGLSERTLRLTQDVVKIYERNFVRSIYVCLLQGKSVDSGDFDKLLEICHESNMDVDVTGYVNVQTLLRNNHDISADEMDDVHQRFLSILGHYFEPVNTGSGNRPGMYCYRPTFARFSYRNATNDEKLNNLFDLTACSHNPLLIRLESTITKKSQGEEKPPYTSPVSHLPSSYEFRSNDGTLHNLQPEAIGNEQSPVASVDGTRVTLHIVCLTLPWTQVDESDHDWNVMSNLATEAPLTPQPSMIDTMRSKPTCFNSLTRDKQEALAETEARLLWLLTEEIMHGLLRSGPVNQPVLDYIESQLEKKNPFVDFPISMEVPLTFVKHSKRGREIFLDQLAKDKHSPYPLSRIGDYFYVNEDIKPLSMREATTTTEPTTPLTDSDLTTQGLGIRVPDINEVEDGGSDEFCQGLGISIVTPPDRSDFEDDPLEGNQVSHRQLYWLLLIPQQHNVQIYFYSKSFQSVNRSEIIKHTKVKISEVLERTNRLILLEDMAESKLCSKFLVAPDEDETKFQYSSDEMADEDDTGYNADGRRENLVGMLSTSEVGDMSGKKFKPGQFECPMIFFKQFPLHWRLQHNSALNIIAHDVLGKFSVKNRSNMFVIPGTDGIVYCKLSEVVVTVSVPEAELSADENTRKANSPFGPPGGLQADSLASPKSSPHYKLQATSQQHSLNSSPRESAGSGTQSPQHSPKLGGNLSPGYRKTSQRTMESRELVLAVHGIDSSSWIEEQLVDMLDNRLQSQITLKEVQQFLTRNPNSRLSPADIDFILPMERTPTGKQVLRLPAMIKDPYGFMQFMHQNVLASSLRSLSGPEVVNAAKKHLRSMFGYDYIDYDSSSGNRQISSSDNCYYYNCLNRSGATASSLEMKVGQGIAGICFTLLDNSGFPCVELPFNIDSTMSGANLDPRLIEECLDGEVMDGEGQYQTYQLLIEIWHVGQVDPHLLMKHLCQCYRQSICEYLIEMIMATDAESLKSNMQLENTTDVDPSITQSSALYTQVLNPLFMILRKAGEWNTQAVSELQKTVSVPPWGMRDAISQIYADLVDVDKTCKPIIAKAYYDDDSGDVPLFDVLQPDDLGDVQASSEVTQNSYYIIISGHRDFQQYFDALCGGGSNARQDRYFGNNKEVTYTVDYFKAPSEKAKKKNSPLGPKRQQKSASEPAIIGASSKSISDQIMRYKSSANDPFWRHHFFLMSIDSRQFAAYTYNWTDAYVDKIFNRVHQTIYRQEHRSIVLNNIVHQKMGLFHHAKSIPEVVQELTTIGNYKSVLQSTPPSHPNTGRTGLNTLLQPPYKGMLSPAPVSSASSQRNPLTDMSVRAGISSMSSTAVAIMSSPPAPVANFSSLQQLVMQPVKSKAAIGASRPPLISDNRTVSTVNVQDERGKKKTEELIYTAARTAAVNDVLKDSTTDPSTEQTYAQHPDLLIRHGSPFLNSYIRRSSLQTAHEKAFSIYTKWAKRYQDPRYSRDHNQGERMPFKELNTILRSSRLLHFCRTPLLFSEIGVLEQKAESRIFTDPKLSSSSVDSTVQWYNNLVNTFMREYAAYLEGIGMQIIVFGPGQDQEATEKEAYMSKFKMTDDLTVECPVVYLLKVFEGGTIMCQVRITDMFVSVTLYTLHRRYGRMTYTPWGYEKDETRRFSFRTFTEECDTFKQLIHVNSFVYDFHLRYITRALDKAGSVPQTLNLVHVIRHFASLHTRGAAYSRNRIFTGLYECDGDSSVLDNLFNTISRNADRYGLEALQLGSKVSACFLQSDSVTFDTLVSKEKGSKPNFRYTLLLCPAPESFFMTPSFDGMTPASSTRLAATSGDTSSDQVILQYYVIASYSKTSESRDNLPTATSWSKLLKSSPERTSVTAMNEVMAPEAHTFLDVVQSAKKKIDSLISQAITFTGQDYNWNRMLNGALNGSRGIKNARASDSNATDQHDASLEETVSLVNQFDIIDLLAVDTNFAKFFQRSSDWALLLDFLHVFYPTSGNVLVEGCYHLFLFYPPPTFNYAMHIQLVTETNEISFNMIRQEKRSQYQLDEQERRTVADVARTIAYYMIQHVKVANPVAPSKLFSKSNNHF</sequence>
<dbReference type="InterPro" id="IPR015590">
    <property type="entry name" value="Aldehyde_DH_dom"/>
</dbReference>
<feature type="region of interest" description="Disordered" evidence="8">
    <location>
        <begin position="582"/>
        <end position="615"/>
    </location>
</feature>
<feature type="region of interest" description="Disordered" evidence="8">
    <location>
        <begin position="2764"/>
        <end position="2844"/>
    </location>
</feature>
<feature type="region of interest" description="Disordered" evidence="8">
    <location>
        <begin position="896"/>
        <end position="986"/>
    </location>
</feature>
<dbReference type="InterPro" id="IPR016161">
    <property type="entry name" value="Ald_DH/histidinol_DH"/>
</dbReference>
<dbReference type="CDD" id="cd07130">
    <property type="entry name" value="ALDH_F7_AASADH"/>
    <property type="match status" value="1"/>
</dbReference>
<name>A0A8H7Q6B6_9FUNG</name>
<feature type="region of interest" description="Disordered" evidence="8">
    <location>
        <begin position="3274"/>
        <end position="3295"/>
    </location>
</feature>
<evidence type="ECO:0000256" key="1">
    <source>
        <dbReference type="ARBA" id="ARBA00009986"/>
    </source>
</evidence>
<feature type="compositionally biased region" description="Low complexity" evidence="8">
    <location>
        <begin position="2507"/>
        <end position="2523"/>
    </location>
</feature>
<dbReference type="OrthoDB" id="43547at2759"/>
<dbReference type="EC" id="1.2.1.3" evidence="5"/>
<feature type="region of interest" description="Disordered" evidence="8">
    <location>
        <begin position="2505"/>
        <end position="2524"/>
    </location>
</feature>
<protein>
    <recommendedName>
        <fullName evidence="5">aldehyde dehydrogenase (NAD(+))</fullName>
        <ecNumber evidence="5">1.2.1.3</ecNumber>
    </recommendedName>
</protein>
<accession>A0A8H7Q6B6</accession>
<feature type="active site" evidence="6">
    <location>
        <position position="304"/>
    </location>
</feature>
<feature type="compositionally biased region" description="Polar residues" evidence="8">
    <location>
        <begin position="712"/>
        <end position="726"/>
    </location>
</feature>
<keyword evidence="3 7" id="KW-0560">Oxidoreductase</keyword>
<proteinExistence type="inferred from homology"/>
<feature type="compositionally biased region" description="Polar residues" evidence="8">
    <location>
        <begin position="2800"/>
        <end position="2825"/>
    </location>
</feature>
<feature type="compositionally biased region" description="Basic residues" evidence="8">
    <location>
        <begin position="936"/>
        <end position="945"/>
    </location>
</feature>
<comment type="similarity">
    <text evidence="1 7">Belongs to the aldehyde dehydrogenase family.</text>
</comment>
<evidence type="ECO:0000313" key="11">
    <source>
        <dbReference type="Proteomes" id="UP000612746"/>
    </source>
</evidence>
<dbReference type="Pfam" id="PF00171">
    <property type="entry name" value="Aldedh"/>
    <property type="match status" value="1"/>
</dbReference>
<feature type="compositionally biased region" description="Basic and acidic residues" evidence="8">
    <location>
        <begin position="596"/>
        <end position="607"/>
    </location>
</feature>
<dbReference type="Gene3D" id="3.40.605.10">
    <property type="entry name" value="Aldehyde Dehydrogenase, Chain A, domain 1"/>
    <property type="match status" value="1"/>
</dbReference>
<evidence type="ECO:0000313" key="10">
    <source>
        <dbReference type="EMBL" id="KAG2185506.1"/>
    </source>
</evidence>
<reference evidence="10" key="1">
    <citation type="submission" date="2020-12" db="EMBL/GenBank/DDBJ databases">
        <title>Metabolic potential, ecology and presence of endohyphal bacteria is reflected in genomic diversity of Mucoromycotina.</title>
        <authorList>
            <person name="Muszewska A."/>
            <person name="Okrasinska A."/>
            <person name="Steczkiewicz K."/>
            <person name="Drgas O."/>
            <person name="Orlowska M."/>
            <person name="Perlinska-Lenart U."/>
            <person name="Aleksandrzak-Piekarczyk T."/>
            <person name="Szatraj K."/>
            <person name="Zielenkiewicz U."/>
            <person name="Pilsyk S."/>
            <person name="Malc E."/>
            <person name="Mieczkowski P."/>
            <person name="Kruszewska J.S."/>
            <person name="Biernat P."/>
            <person name="Pawlowska J."/>
        </authorList>
    </citation>
    <scope>NUCLEOTIDE SEQUENCE</scope>
    <source>
        <strain evidence="10">WA0000051536</strain>
    </source>
</reference>
<evidence type="ECO:0000256" key="2">
    <source>
        <dbReference type="ARBA" id="ARBA00011881"/>
    </source>
</evidence>
<dbReference type="Proteomes" id="UP000612746">
    <property type="component" value="Unassembled WGS sequence"/>
</dbReference>
<dbReference type="PANTHER" id="PTHR43521:SF1">
    <property type="entry name" value="ALPHA-AMINOADIPIC SEMIALDEHYDE DEHYDROGENASE"/>
    <property type="match status" value="1"/>
</dbReference>
<dbReference type="InterPro" id="IPR016163">
    <property type="entry name" value="Ald_DH_C"/>
</dbReference>
<evidence type="ECO:0000256" key="3">
    <source>
        <dbReference type="ARBA" id="ARBA00023002"/>
    </source>
</evidence>
<keyword evidence="11" id="KW-1185">Reference proteome</keyword>
<gene>
    <name evidence="10" type="ORF">INT44_002299</name>
</gene>
<dbReference type="FunFam" id="3.40.309.10:FF:000018">
    <property type="entry name" value="Alpha-aminoadipic semialdehyde dehydrogenase"/>
    <property type="match status" value="1"/>
</dbReference>
<dbReference type="InterPro" id="IPR029510">
    <property type="entry name" value="Ald_DH_CS_GLU"/>
</dbReference>
<feature type="compositionally biased region" description="Low complexity" evidence="8">
    <location>
        <begin position="687"/>
        <end position="700"/>
    </location>
</feature>
<dbReference type="PROSITE" id="PS00687">
    <property type="entry name" value="ALDEHYDE_DEHYDR_GLU"/>
    <property type="match status" value="1"/>
</dbReference>
<feature type="region of interest" description="Disordered" evidence="8">
    <location>
        <begin position="684"/>
        <end position="732"/>
    </location>
</feature>
<dbReference type="EMBL" id="JAEPRA010000005">
    <property type="protein sequence ID" value="KAG2185506.1"/>
    <property type="molecule type" value="Genomic_DNA"/>
</dbReference>
<feature type="region of interest" description="Disordered" evidence="8">
    <location>
        <begin position="1848"/>
        <end position="1890"/>
    </location>
</feature>
<dbReference type="SUPFAM" id="SSF53720">
    <property type="entry name" value="ALDH-like"/>
    <property type="match status" value="1"/>
</dbReference>
<evidence type="ECO:0000256" key="6">
    <source>
        <dbReference type="PROSITE-ProRule" id="PRU10007"/>
    </source>
</evidence>
<feature type="compositionally biased region" description="Polar residues" evidence="8">
    <location>
        <begin position="921"/>
        <end position="930"/>
    </location>
</feature>
<organism evidence="10 11">
    <name type="scientific">Umbelopsis vinacea</name>
    <dbReference type="NCBI Taxonomy" id="44442"/>
    <lineage>
        <taxon>Eukaryota</taxon>
        <taxon>Fungi</taxon>
        <taxon>Fungi incertae sedis</taxon>
        <taxon>Mucoromycota</taxon>
        <taxon>Mucoromycotina</taxon>
        <taxon>Umbelopsidomycetes</taxon>
        <taxon>Umbelopsidales</taxon>
        <taxon>Umbelopsidaceae</taxon>
        <taxon>Umbelopsis</taxon>
    </lineage>
</organism>
<feature type="compositionally biased region" description="Low complexity" evidence="8">
    <location>
        <begin position="582"/>
        <end position="591"/>
    </location>
</feature>
<evidence type="ECO:0000259" key="9">
    <source>
        <dbReference type="Pfam" id="PF00171"/>
    </source>
</evidence>
<evidence type="ECO:0000256" key="4">
    <source>
        <dbReference type="ARBA" id="ARBA00023027"/>
    </source>
</evidence>
<comment type="caution">
    <text evidence="10">The sequence shown here is derived from an EMBL/GenBank/DDBJ whole genome shotgun (WGS) entry which is preliminary data.</text>
</comment>
<comment type="subunit">
    <text evidence="2">Homotetramer.</text>
</comment>
<feature type="region of interest" description="Disordered" evidence="8">
    <location>
        <begin position="1781"/>
        <end position="1800"/>
    </location>
</feature>
<evidence type="ECO:0000256" key="5">
    <source>
        <dbReference type="ARBA" id="ARBA00024226"/>
    </source>
</evidence>
<keyword evidence="4" id="KW-0520">NAD</keyword>
<feature type="compositionally biased region" description="Low complexity" evidence="8">
    <location>
        <begin position="946"/>
        <end position="956"/>
    </location>
</feature>
<dbReference type="GO" id="GO:0004029">
    <property type="term" value="F:aldehyde dehydrogenase (NAD+) activity"/>
    <property type="evidence" value="ECO:0007669"/>
    <property type="project" value="UniProtKB-EC"/>
</dbReference>
<dbReference type="PANTHER" id="PTHR43521">
    <property type="entry name" value="ALPHA-AMINOADIPIC SEMIALDEHYDE DEHYDROGENASE"/>
    <property type="match status" value="1"/>
</dbReference>
<dbReference type="Gene3D" id="3.40.309.10">
    <property type="entry name" value="Aldehyde Dehydrogenase, Chain A, domain 2"/>
    <property type="match status" value="1"/>
</dbReference>
<feature type="domain" description="Aldehyde dehydrogenase" evidence="9">
    <location>
        <begin position="65"/>
        <end position="529"/>
    </location>
</feature>
<dbReference type="InterPro" id="IPR044638">
    <property type="entry name" value="ALDH7A1-like"/>
</dbReference>
<evidence type="ECO:0000256" key="8">
    <source>
        <dbReference type="SAM" id="MobiDB-lite"/>
    </source>
</evidence>
<dbReference type="InterPro" id="IPR016162">
    <property type="entry name" value="Ald_DH_N"/>
</dbReference>
<feature type="compositionally biased region" description="Polar residues" evidence="8">
    <location>
        <begin position="1787"/>
        <end position="1800"/>
    </location>
</feature>
<evidence type="ECO:0000256" key="7">
    <source>
        <dbReference type="RuleBase" id="RU003345"/>
    </source>
</evidence>